<feature type="compositionally biased region" description="Polar residues" evidence="2">
    <location>
        <begin position="353"/>
        <end position="364"/>
    </location>
</feature>
<dbReference type="AlphaFoldDB" id="A0A0K0DVV7"/>
<reference evidence="5" key="1">
    <citation type="submission" date="2015-08" db="UniProtKB">
        <authorList>
            <consortium name="WormBaseParasite"/>
        </authorList>
    </citation>
    <scope>IDENTIFICATION</scope>
</reference>
<dbReference type="EC" id="2.7.11.1" evidence="1"/>
<dbReference type="PROSITE" id="PS00108">
    <property type="entry name" value="PROTEIN_KINASE_ST"/>
    <property type="match status" value="1"/>
</dbReference>
<dbReference type="PANTHER" id="PTHR11909">
    <property type="entry name" value="CASEIN KINASE-RELATED"/>
    <property type="match status" value="1"/>
</dbReference>
<evidence type="ECO:0000256" key="1">
    <source>
        <dbReference type="ARBA" id="ARBA00012513"/>
    </source>
</evidence>
<dbReference type="Gene3D" id="1.10.510.10">
    <property type="entry name" value="Transferase(Phosphotransferase) domain 1"/>
    <property type="match status" value="1"/>
</dbReference>
<keyword evidence="4" id="KW-1185">Reference proteome</keyword>
<organism evidence="5">
    <name type="scientific">Strongyloides stercoralis</name>
    <name type="common">Threadworm</name>
    <dbReference type="NCBI Taxonomy" id="6248"/>
    <lineage>
        <taxon>Eukaryota</taxon>
        <taxon>Metazoa</taxon>
        <taxon>Ecdysozoa</taxon>
        <taxon>Nematoda</taxon>
        <taxon>Chromadorea</taxon>
        <taxon>Rhabditida</taxon>
        <taxon>Tylenchina</taxon>
        <taxon>Panagrolaimomorpha</taxon>
        <taxon>Strongyloidoidea</taxon>
        <taxon>Strongyloididae</taxon>
        <taxon>Strongyloides</taxon>
    </lineage>
</organism>
<dbReference type="GO" id="GO:0005524">
    <property type="term" value="F:ATP binding"/>
    <property type="evidence" value="ECO:0007669"/>
    <property type="project" value="InterPro"/>
</dbReference>
<accession>A0A0K0DVV7</accession>
<name>A0A0K0DVV7_STRER</name>
<evidence type="ECO:0000313" key="5">
    <source>
        <dbReference type="WBParaSite" id="SSTP_0000137200.1"/>
    </source>
</evidence>
<dbReference type="WBParaSite" id="SSTP_0000137200.1">
    <property type="protein sequence ID" value="SSTP_0000137200.1"/>
    <property type="gene ID" value="SSTP_0000137200"/>
</dbReference>
<dbReference type="SUPFAM" id="SSF56112">
    <property type="entry name" value="Protein kinase-like (PK-like)"/>
    <property type="match status" value="1"/>
</dbReference>
<sequence length="391" mass="45180">MSTPLLLQDNFENKVCDSNANKKPKITKSKSSYPGFNELLGRKVRGWVCEEIIGKGTFGVIYKCFKKLNEDNDKKTFGALKAEDQTKQSTHIVKEIRILEALRRTKRGCDFFAEVLEFGEKRKFKFVITTLFGMNLFDILIKMPNQRIAFRTWIRVAINVLQGLEILHSKKLIHMDLKPANIIVDYQCIKRHNEIIVRIIDFGLAKHLQYSNAEEIPISLEPTNPITKKDTPIWMGSIFHCSPHIHRGCEPSYRDDVFSWLYVTMDLYKELPWSPADTEANIAKKKINSNYNVYKDYFPSEVVSVINDVIENPSNKPPQYNTILTKLKICMDNNSITWGEECQWDAFFKPQNTTQKPINPTLKQTDVPDSEKKKLTDNNVPGPNISERTKK</sequence>
<dbReference type="InterPro" id="IPR050235">
    <property type="entry name" value="CK1_Ser-Thr_kinase"/>
</dbReference>
<dbReference type="Proteomes" id="UP000035681">
    <property type="component" value="Unplaced"/>
</dbReference>
<dbReference type="InterPro" id="IPR011009">
    <property type="entry name" value="Kinase-like_dom_sf"/>
</dbReference>
<dbReference type="STRING" id="6248.A0A0K0DVV7"/>
<evidence type="ECO:0000259" key="3">
    <source>
        <dbReference type="PROSITE" id="PS50011"/>
    </source>
</evidence>
<dbReference type="Pfam" id="PF00069">
    <property type="entry name" value="Pkinase"/>
    <property type="match status" value="1"/>
</dbReference>
<evidence type="ECO:0000313" key="4">
    <source>
        <dbReference type="Proteomes" id="UP000035681"/>
    </source>
</evidence>
<dbReference type="InterPro" id="IPR000719">
    <property type="entry name" value="Prot_kinase_dom"/>
</dbReference>
<dbReference type="InterPro" id="IPR008271">
    <property type="entry name" value="Ser/Thr_kinase_AS"/>
</dbReference>
<dbReference type="PROSITE" id="PS50011">
    <property type="entry name" value="PROTEIN_KINASE_DOM"/>
    <property type="match status" value="1"/>
</dbReference>
<feature type="domain" description="Protein kinase" evidence="3">
    <location>
        <begin position="47"/>
        <end position="348"/>
    </location>
</feature>
<protein>
    <recommendedName>
        <fullName evidence="1">non-specific serine/threonine protein kinase</fullName>
        <ecNumber evidence="1">2.7.11.1</ecNumber>
    </recommendedName>
</protein>
<dbReference type="SMART" id="SM00220">
    <property type="entry name" value="S_TKc"/>
    <property type="match status" value="1"/>
</dbReference>
<proteinExistence type="predicted"/>
<dbReference type="GO" id="GO:0004674">
    <property type="term" value="F:protein serine/threonine kinase activity"/>
    <property type="evidence" value="ECO:0007669"/>
    <property type="project" value="UniProtKB-EC"/>
</dbReference>
<dbReference type="WBParaSite" id="TCONS_00006093.p1">
    <property type="protein sequence ID" value="TCONS_00006093.p1"/>
    <property type="gene ID" value="XLOC_004274"/>
</dbReference>
<evidence type="ECO:0000256" key="2">
    <source>
        <dbReference type="SAM" id="MobiDB-lite"/>
    </source>
</evidence>
<feature type="region of interest" description="Disordered" evidence="2">
    <location>
        <begin position="353"/>
        <end position="391"/>
    </location>
</feature>